<comment type="caution">
    <text evidence="3">The sequence shown here is derived from an EMBL/GenBank/DDBJ whole genome shotgun (WGS) entry which is preliminary data.</text>
</comment>
<organism evidence="3 4">
    <name type="scientific">Candidatus Uhrbacteria bacterium GW2011_GWF2_41_16</name>
    <dbReference type="NCBI Taxonomy" id="1618997"/>
    <lineage>
        <taxon>Bacteria</taxon>
        <taxon>Candidatus Uhriibacteriota</taxon>
    </lineage>
</organism>
<dbReference type="GO" id="GO:0004045">
    <property type="term" value="F:peptidyl-tRNA hydrolase activity"/>
    <property type="evidence" value="ECO:0007669"/>
    <property type="project" value="TreeGrafter"/>
</dbReference>
<dbReference type="AlphaFoldDB" id="A0A0G0VCS5"/>
<proteinExistence type="predicted"/>
<name>A0A0G0VCS5_9BACT</name>
<dbReference type="Pfam" id="PF00472">
    <property type="entry name" value="RF-1"/>
    <property type="match status" value="1"/>
</dbReference>
<dbReference type="PANTHER" id="PTHR47814">
    <property type="entry name" value="PEPTIDYL-TRNA HYDROLASE ARFB"/>
    <property type="match status" value="1"/>
</dbReference>
<evidence type="ECO:0000256" key="1">
    <source>
        <dbReference type="SAM" id="MobiDB-lite"/>
    </source>
</evidence>
<dbReference type="Proteomes" id="UP000034746">
    <property type="component" value="Unassembled WGS sequence"/>
</dbReference>
<reference evidence="3 4" key="1">
    <citation type="journal article" date="2015" name="Nature">
        <title>rRNA introns, odd ribosomes, and small enigmatic genomes across a large radiation of phyla.</title>
        <authorList>
            <person name="Brown C.T."/>
            <person name="Hug L.A."/>
            <person name="Thomas B.C."/>
            <person name="Sharon I."/>
            <person name="Castelle C.J."/>
            <person name="Singh A."/>
            <person name="Wilkins M.J."/>
            <person name="Williams K.H."/>
            <person name="Banfield J.F."/>
        </authorList>
    </citation>
    <scope>NUCLEOTIDE SEQUENCE [LARGE SCALE GENOMIC DNA]</scope>
</reference>
<feature type="domain" description="Prokaryotic-type class I peptide chain release factors" evidence="2">
    <location>
        <begin position="22"/>
        <end position="149"/>
    </location>
</feature>
<sequence length="159" mass="18736">MSQFSEGREWNPTSSKEESEREVKIQISSIEYRLTYARASGSGGQNVNKRDTKAVLHWNIDTSHVFTPEQKELIKERLKNRINKRTGELVLSFDRERTQETNTREVIKLLHTLVEEAIHIDTERIPTIPTRGSQERRIEGKKQEGRKKEGRRWRLNTHE</sequence>
<dbReference type="InterPro" id="IPR000352">
    <property type="entry name" value="Pep_chain_release_fac_I"/>
</dbReference>
<accession>A0A0G0VCS5</accession>
<dbReference type="Gene3D" id="3.30.160.20">
    <property type="match status" value="1"/>
</dbReference>
<evidence type="ECO:0000259" key="2">
    <source>
        <dbReference type="Pfam" id="PF00472"/>
    </source>
</evidence>
<dbReference type="PANTHER" id="PTHR47814:SF1">
    <property type="entry name" value="PEPTIDYL-TRNA HYDROLASE ARFB"/>
    <property type="match status" value="1"/>
</dbReference>
<dbReference type="NCBIfam" id="NF006718">
    <property type="entry name" value="PRK09256.1"/>
    <property type="match status" value="1"/>
</dbReference>
<dbReference type="GO" id="GO:0043022">
    <property type="term" value="F:ribosome binding"/>
    <property type="evidence" value="ECO:0007669"/>
    <property type="project" value="TreeGrafter"/>
</dbReference>
<dbReference type="GO" id="GO:0003747">
    <property type="term" value="F:translation release factor activity"/>
    <property type="evidence" value="ECO:0007669"/>
    <property type="project" value="InterPro"/>
</dbReference>
<feature type="region of interest" description="Disordered" evidence="1">
    <location>
        <begin position="1"/>
        <end position="22"/>
    </location>
</feature>
<evidence type="ECO:0000313" key="3">
    <source>
        <dbReference type="EMBL" id="KKR98664.1"/>
    </source>
</evidence>
<gene>
    <name evidence="3" type="ORF">UU48_C0001G0019</name>
</gene>
<protein>
    <recommendedName>
        <fullName evidence="2">Prokaryotic-type class I peptide chain release factors domain-containing protein</fullName>
    </recommendedName>
</protein>
<evidence type="ECO:0000313" key="4">
    <source>
        <dbReference type="Proteomes" id="UP000034746"/>
    </source>
</evidence>
<dbReference type="GO" id="GO:0072344">
    <property type="term" value="P:rescue of stalled ribosome"/>
    <property type="evidence" value="ECO:0007669"/>
    <property type="project" value="TreeGrafter"/>
</dbReference>
<feature type="region of interest" description="Disordered" evidence="1">
    <location>
        <begin position="125"/>
        <end position="159"/>
    </location>
</feature>
<dbReference type="SUPFAM" id="SSF110916">
    <property type="entry name" value="Peptidyl-tRNA hydrolase domain-like"/>
    <property type="match status" value="1"/>
</dbReference>
<feature type="compositionally biased region" description="Basic residues" evidence="1">
    <location>
        <begin position="148"/>
        <end position="159"/>
    </location>
</feature>
<dbReference type="EMBL" id="LCAU01000001">
    <property type="protein sequence ID" value="KKR98664.1"/>
    <property type="molecule type" value="Genomic_DNA"/>
</dbReference>
<feature type="compositionally biased region" description="Basic and acidic residues" evidence="1">
    <location>
        <begin position="133"/>
        <end position="147"/>
    </location>
</feature>